<protein>
    <recommendedName>
        <fullName evidence="4">Secreted protein</fullName>
    </recommendedName>
</protein>
<feature type="chain" id="PRO_5047060933" description="Secreted protein" evidence="1">
    <location>
        <begin position="31"/>
        <end position="110"/>
    </location>
</feature>
<evidence type="ECO:0008006" key="4">
    <source>
        <dbReference type="Google" id="ProtNLM"/>
    </source>
</evidence>
<gene>
    <name evidence="2" type="ORF">OWR29_43660</name>
</gene>
<organism evidence="2 3">
    <name type="scientific">Paractinoplanes pyxinae</name>
    <dbReference type="NCBI Taxonomy" id="2997416"/>
    <lineage>
        <taxon>Bacteria</taxon>
        <taxon>Bacillati</taxon>
        <taxon>Actinomycetota</taxon>
        <taxon>Actinomycetes</taxon>
        <taxon>Micromonosporales</taxon>
        <taxon>Micromonosporaceae</taxon>
        <taxon>Paractinoplanes</taxon>
    </lineage>
</organism>
<dbReference type="RefSeq" id="WP_267569524.1">
    <property type="nucleotide sequence ID" value="NZ_JAPNTZ010000022.1"/>
</dbReference>
<accession>A0ABT4BEH8</accession>
<comment type="caution">
    <text evidence="2">The sequence shown here is derived from an EMBL/GenBank/DDBJ whole genome shotgun (WGS) entry which is preliminary data.</text>
</comment>
<dbReference type="EMBL" id="JAPNTZ010000022">
    <property type="protein sequence ID" value="MCY1144937.1"/>
    <property type="molecule type" value="Genomic_DNA"/>
</dbReference>
<evidence type="ECO:0000313" key="3">
    <source>
        <dbReference type="Proteomes" id="UP001151002"/>
    </source>
</evidence>
<dbReference type="Proteomes" id="UP001151002">
    <property type="component" value="Unassembled WGS sequence"/>
</dbReference>
<keyword evidence="1" id="KW-0732">Signal</keyword>
<keyword evidence="3" id="KW-1185">Reference proteome</keyword>
<evidence type="ECO:0000313" key="2">
    <source>
        <dbReference type="EMBL" id="MCY1144937.1"/>
    </source>
</evidence>
<sequence>MNIRRAAGLAVSALALTGAGVIATAGPALATPQNCTHGRASAGASIAYCSSGTGSYMARIQCKITISGKTYYKSGYGSWQKVGSGAYSTAYCPKWDGANMTYYTDSIELS</sequence>
<proteinExistence type="predicted"/>
<reference evidence="2" key="1">
    <citation type="submission" date="2022-11" db="EMBL/GenBank/DDBJ databases">
        <authorList>
            <person name="Somphong A."/>
            <person name="Phongsopitanun W."/>
        </authorList>
    </citation>
    <scope>NUCLEOTIDE SEQUENCE</scope>
    <source>
        <strain evidence="2">Pm04-4</strain>
    </source>
</reference>
<name>A0ABT4BEH8_9ACTN</name>
<evidence type="ECO:0000256" key="1">
    <source>
        <dbReference type="SAM" id="SignalP"/>
    </source>
</evidence>
<feature type="signal peptide" evidence="1">
    <location>
        <begin position="1"/>
        <end position="30"/>
    </location>
</feature>